<dbReference type="AlphaFoldDB" id="A0A2Y8ZTE0"/>
<dbReference type="InterPro" id="IPR027417">
    <property type="entry name" value="P-loop_NTPase"/>
</dbReference>
<evidence type="ECO:0000313" key="2">
    <source>
        <dbReference type="EMBL" id="SSA34518.1"/>
    </source>
</evidence>
<accession>A0A2Y8ZTE0</accession>
<evidence type="ECO:0000256" key="1">
    <source>
        <dbReference type="SAM" id="MobiDB-lite"/>
    </source>
</evidence>
<protein>
    <submittedName>
        <fullName evidence="2">Part of AAA domain-containing protein</fullName>
    </submittedName>
</protein>
<dbReference type="Proteomes" id="UP000250028">
    <property type="component" value="Unassembled WGS sequence"/>
</dbReference>
<dbReference type="OrthoDB" id="9757917at2"/>
<feature type="region of interest" description="Disordered" evidence="1">
    <location>
        <begin position="1"/>
        <end position="38"/>
    </location>
</feature>
<dbReference type="EMBL" id="UESZ01000001">
    <property type="protein sequence ID" value="SSA34518.1"/>
    <property type="molecule type" value="Genomic_DNA"/>
</dbReference>
<dbReference type="RefSeq" id="WP_109685176.1">
    <property type="nucleotide sequence ID" value="NZ_QGDN01000001.1"/>
</dbReference>
<keyword evidence="3" id="KW-1185">Reference proteome</keyword>
<gene>
    <name evidence="2" type="ORF">SAMN04489750_1841</name>
</gene>
<dbReference type="Pfam" id="PF13604">
    <property type="entry name" value="AAA_30"/>
    <property type="match status" value="1"/>
</dbReference>
<name>A0A2Y8ZTE0_9MICO</name>
<reference evidence="3" key="1">
    <citation type="submission" date="2016-10" db="EMBL/GenBank/DDBJ databases">
        <authorList>
            <person name="Varghese N."/>
            <person name="Submissions S."/>
        </authorList>
    </citation>
    <scope>NUCLEOTIDE SEQUENCE [LARGE SCALE GENOMIC DNA]</scope>
    <source>
        <strain evidence="3">DSM 22951</strain>
    </source>
</reference>
<sequence length="430" mass="45109">MTQTAAVLGPGLDDLDDLFGRSPAREQQSDSVEPDSAAIEPVADPYAPIVLTEGSLVAQVLYQAAVGTPAIVVDSPPGGGKTTTICQITNYLVTRLGQRVTIGVPRRNQARDLAKRLGQCVDPSTIHLALSKEAPMDGFSSHAPTAKVEIRTLASLKMSKSSGRTLIVDEAYQTTTEEGAAAAANFEQVIAVGDPGQIGPVVPVATYAWKSAPHAPFAATLRARSDAWTSSLPTTYRLGAATAAAITPLYPFPFDSGRPDTYLRAGTTRLPELAGVQTVSVPTSATDQGLLSAAIAAVWRLVGTELMDNHGVRPIEHRDIVVCAALRSQVTALRAMLFAGGLGQVGIGTADEIQGGQWAAVVAVDPLAGGQASAHHADMGRLCVMASRHTAHLSFVHDGAWRTGPMGELTPKQVRAHRNLRRALTSETLA</sequence>
<proteinExistence type="predicted"/>
<dbReference type="SUPFAM" id="SSF52540">
    <property type="entry name" value="P-loop containing nucleoside triphosphate hydrolases"/>
    <property type="match status" value="1"/>
</dbReference>
<dbReference type="Gene3D" id="3.40.50.300">
    <property type="entry name" value="P-loop containing nucleotide triphosphate hydrolases"/>
    <property type="match status" value="2"/>
</dbReference>
<evidence type="ECO:0000313" key="3">
    <source>
        <dbReference type="Proteomes" id="UP000250028"/>
    </source>
</evidence>
<organism evidence="2 3">
    <name type="scientific">Branchiibius hedensis</name>
    <dbReference type="NCBI Taxonomy" id="672460"/>
    <lineage>
        <taxon>Bacteria</taxon>
        <taxon>Bacillati</taxon>
        <taxon>Actinomycetota</taxon>
        <taxon>Actinomycetes</taxon>
        <taxon>Micrococcales</taxon>
        <taxon>Dermacoccaceae</taxon>
        <taxon>Branchiibius</taxon>
    </lineage>
</organism>